<dbReference type="SUPFAM" id="SSF53167">
    <property type="entry name" value="Purine and uridine phosphorylases"/>
    <property type="match status" value="1"/>
</dbReference>
<keyword evidence="3" id="KW-1185">Reference proteome</keyword>
<accession>A0ABR4FJE1</accession>
<dbReference type="InterPro" id="IPR035994">
    <property type="entry name" value="Nucleoside_phosphorylase_sf"/>
</dbReference>
<proteinExistence type="predicted"/>
<protein>
    <submittedName>
        <fullName evidence="2">Nucleoside phosphorylase domain-containing protein</fullName>
    </submittedName>
</protein>
<dbReference type="InterPro" id="IPR053137">
    <property type="entry name" value="NLR-like"/>
</dbReference>
<dbReference type="PANTHER" id="PTHR46082">
    <property type="entry name" value="ATP/GTP-BINDING PROTEIN-RELATED"/>
    <property type="match status" value="1"/>
</dbReference>
<dbReference type="Proteomes" id="UP001610563">
    <property type="component" value="Unassembled WGS sequence"/>
</dbReference>
<dbReference type="InterPro" id="IPR000845">
    <property type="entry name" value="Nucleoside_phosphorylase_d"/>
</dbReference>
<organism evidence="2 3">
    <name type="scientific">Aspergillus keveii</name>
    <dbReference type="NCBI Taxonomy" id="714993"/>
    <lineage>
        <taxon>Eukaryota</taxon>
        <taxon>Fungi</taxon>
        <taxon>Dikarya</taxon>
        <taxon>Ascomycota</taxon>
        <taxon>Pezizomycotina</taxon>
        <taxon>Eurotiomycetes</taxon>
        <taxon>Eurotiomycetidae</taxon>
        <taxon>Eurotiales</taxon>
        <taxon>Aspergillaceae</taxon>
        <taxon>Aspergillus</taxon>
        <taxon>Aspergillus subgen. Nidulantes</taxon>
    </lineage>
</organism>
<name>A0ABR4FJE1_9EURO</name>
<reference evidence="2 3" key="1">
    <citation type="submission" date="2024-07" db="EMBL/GenBank/DDBJ databases">
        <title>Section-level genome sequencing and comparative genomics of Aspergillus sections Usti and Cavernicolus.</title>
        <authorList>
            <consortium name="Lawrence Berkeley National Laboratory"/>
            <person name="Nybo J.L."/>
            <person name="Vesth T.C."/>
            <person name="Theobald S."/>
            <person name="Frisvad J.C."/>
            <person name="Larsen T.O."/>
            <person name="Kjaerboelling I."/>
            <person name="Rothschild-Mancinelli K."/>
            <person name="Lyhne E.K."/>
            <person name="Kogle M.E."/>
            <person name="Barry K."/>
            <person name="Clum A."/>
            <person name="Na H."/>
            <person name="Ledsgaard L."/>
            <person name="Lin J."/>
            <person name="Lipzen A."/>
            <person name="Kuo A."/>
            <person name="Riley R."/>
            <person name="Mondo S."/>
            <person name="Labutti K."/>
            <person name="Haridas S."/>
            <person name="Pangalinan J."/>
            <person name="Salamov A.A."/>
            <person name="Simmons B.A."/>
            <person name="Magnuson J.K."/>
            <person name="Chen J."/>
            <person name="Drula E."/>
            <person name="Henrissat B."/>
            <person name="Wiebenga A."/>
            <person name="Lubbers R.J."/>
            <person name="Gomes A.C."/>
            <person name="Makela M.R."/>
            <person name="Stajich J."/>
            <person name="Grigoriev I.V."/>
            <person name="Mortensen U.H."/>
            <person name="De Vries R.P."/>
            <person name="Baker S.E."/>
            <person name="Andersen M.R."/>
        </authorList>
    </citation>
    <scope>NUCLEOTIDE SEQUENCE [LARGE SCALE GENOMIC DNA]</scope>
    <source>
        <strain evidence="2 3">CBS 209.92</strain>
    </source>
</reference>
<dbReference type="EMBL" id="JBFTWV010000242">
    <property type="protein sequence ID" value="KAL2783368.1"/>
    <property type="molecule type" value="Genomic_DNA"/>
</dbReference>
<dbReference type="Pfam" id="PF01048">
    <property type="entry name" value="PNP_UDP_1"/>
    <property type="match status" value="1"/>
</dbReference>
<gene>
    <name evidence="2" type="ORF">BJX66DRAFT_330671</name>
</gene>
<comment type="caution">
    <text evidence="2">The sequence shown here is derived from an EMBL/GenBank/DDBJ whole genome shotgun (WGS) entry which is preliminary data.</text>
</comment>
<evidence type="ECO:0000313" key="2">
    <source>
        <dbReference type="EMBL" id="KAL2783368.1"/>
    </source>
</evidence>
<feature type="domain" description="Nucleoside phosphorylase" evidence="1">
    <location>
        <begin position="8"/>
        <end position="236"/>
    </location>
</feature>
<evidence type="ECO:0000259" key="1">
    <source>
        <dbReference type="Pfam" id="PF01048"/>
    </source>
</evidence>
<sequence length="279" mass="31259">MFVHNHDFNVYQLGSMAGHNVIIASLPYGEYGTASAARVASDMLSSFPNIRMGLLVGIAGGAPSPKNDIRLGDIVVGVPTDGENGVLQYDFGKAVQERKFQVTRMLDPPPMLLRNAASTLRNSHRLNKHRIHDEVDAVLERYPLLKEFQRPPSADRLFKSSIVYDANNRYHESCLVWYGTIASANRLIKDATIRDELTTEKNVLCFEMEAGGVMNHFPCLVVRGICDYSDTHKNDSWQGYVAMVAAVYAKRLLQTIPPHIHDITVRQSPRARSQLQSHR</sequence>
<dbReference type="Gene3D" id="3.40.50.1580">
    <property type="entry name" value="Nucleoside phosphorylase domain"/>
    <property type="match status" value="1"/>
</dbReference>
<dbReference type="PANTHER" id="PTHR46082:SF11">
    <property type="entry name" value="AAA+ ATPASE DOMAIN-CONTAINING PROTEIN-RELATED"/>
    <property type="match status" value="1"/>
</dbReference>
<evidence type="ECO:0000313" key="3">
    <source>
        <dbReference type="Proteomes" id="UP001610563"/>
    </source>
</evidence>